<dbReference type="eggNOG" id="ENOG50314I5">
    <property type="taxonomic scope" value="Bacteria"/>
</dbReference>
<proteinExistence type="predicted"/>
<dbReference type="Gene3D" id="3.60.21.10">
    <property type="match status" value="1"/>
</dbReference>
<protein>
    <recommendedName>
        <fullName evidence="3">Calcineurin-like phosphoesterase domain-containing protein</fullName>
    </recommendedName>
</protein>
<dbReference type="RefSeq" id="WP_063177252.1">
    <property type="nucleotide sequence ID" value="NZ_JOTM01000011.1"/>
</dbReference>
<dbReference type="SUPFAM" id="SSF56300">
    <property type="entry name" value="Metallo-dependent phosphatases"/>
    <property type="match status" value="1"/>
</dbReference>
<comment type="caution">
    <text evidence="1">The sequence shown here is derived from an EMBL/GenBank/DDBJ whole genome shotgun (WGS) entry which is preliminary data.</text>
</comment>
<dbReference type="EMBL" id="JOTM01000011">
    <property type="protein sequence ID" value="KEK23968.1"/>
    <property type="molecule type" value="Genomic_DNA"/>
</dbReference>
<name>A0A073KNP5_9BACI</name>
<dbReference type="OrthoDB" id="1758285at2"/>
<accession>A0A073KNP5</accession>
<dbReference type="InterPro" id="IPR029052">
    <property type="entry name" value="Metallo-depent_PP-like"/>
</dbReference>
<keyword evidence="2" id="KW-1185">Reference proteome</keyword>
<organism evidence="1 2">
    <name type="scientific">Bacillus gaemokensis</name>
    <dbReference type="NCBI Taxonomy" id="574375"/>
    <lineage>
        <taxon>Bacteria</taxon>
        <taxon>Bacillati</taxon>
        <taxon>Bacillota</taxon>
        <taxon>Bacilli</taxon>
        <taxon>Bacillales</taxon>
        <taxon>Bacillaceae</taxon>
        <taxon>Bacillus</taxon>
        <taxon>Bacillus cereus group</taxon>
    </lineage>
</organism>
<gene>
    <name evidence="1" type="ORF">BAGA_06040</name>
</gene>
<reference evidence="1 2" key="1">
    <citation type="submission" date="2014-06" db="EMBL/GenBank/DDBJ databases">
        <title>Draft genome sequence of Bacillus gaemokensis JCM 15801 (MCCC 1A00707).</title>
        <authorList>
            <person name="Lai Q."/>
            <person name="Liu Y."/>
            <person name="Shao Z."/>
        </authorList>
    </citation>
    <scope>NUCLEOTIDE SEQUENCE [LARGE SCALE GENOMIC DNA]</scope>
    <source>
        <strain evidence="1 2">JCM 15801</strain>
    </source>
</reference>
<evidence type="ECO:0000313" key="1">
    <source>
        <dbReference type="EMBL" id="KEK23968.1"/>
    </source>
</evidence>
<dbReference type="AlphaFoldDB" id="A0A073KNP5"/>
<evidence type="ECO:0000313" key="2">
    <source>
        <dbReference type="Proteomes" id="UP000027778"/>
    </source>
</evidence>
<dbReference type="STRING" id="574375.AZF08_20270"/>
<evidence type="ECO:0008006" key="3">
    <source>
        <dbReference type="Google" id="ProtNLM"/>
    </source>
</evidence>
<sequence length="394" mass="44694">MAVRLKLELQKASPSRKISWKLHKELMEKEGFFDSEASEIYRVMVKSYQKSIGKLPTAPTHADMVTSNKLESIKELVGDIAWEKRENQGVLRKLNKTKRELIDYGLLVQEVVSAVRKELSDLEFNFTFEPITTGNSRMIAVFTDWHLGALVDVEGNKYNYEVAVRRINETLSKLYKIAVDNNVKQIDVVYCGDMLEHAYMRESQSYHAEFFVSEQIARGGKVLIQVLTELSKHFVVTYQGFSGNHDRINGNKNNNIDGDTGMVVVNEIVKTYIETVNIGSLFYIKSHSPFSAQLLNINGRNIKLVHGDLEKKADKGKLADHSDRDNIIYDAIVMGHFHHFEVIEVGDDKFEILIGSIKGSDDYSKKLGLSSSPSQGAILVYEDGEIKVERIRVK</sequence>
<dbReference type="Proteomes" id="UP000027778">
    <property type="component" value="Unassembled WGS sequence"/>
</dbReference>